<feature type="active site" description="Phosphocysteine intermediate; for EIIB activity" evidence="11">
    <location>
        <position position="31"/>
    </location>
</feature>
<accession>A0A368X550</accession>
<keyword evidence="3" id="KW-1003">Cell membrane</keyword>
<evidence type="ECO:0000256" key="11">
    <source>
        <dbReference type="PROSITE-ProRule" id="PRU00421"/>
    </source>
</evidence>
<dbReference type="GO" id="GO:0090589">
    <property type="term" value="F:protein-phosphocysteine-trehalose phosphotransferase system transporter activity"/>
    <property type="evidence" value="ECO:0007669"/>
    <property type="project" value="TreeGrafter"/>
</dbReference>
<dbReference type="PROSITE" id="PS01035">
    <property type="entry name" value="PTS_EIIB_TYPE_1_CYS"/>
    <property type="match status" value="1"/>
</dbReference>
<feature type="transmembrane region" description="Helical" evidence="12">
    <location>
        <begin position="334"/>
        <end position="356"/>
    </location>
</feature>
<feature type="transmembrane region" description="Helical" evidence="12">
    <location>
        <begin position="186"/>
        <end position="206"/>
    </location>
</feature>
<dbReference type="GO" id="GO:0005886">
    <property type="term" value="C:plasma membrane"/>
    <property type="evidence" value="ECO:0007669"/>
    <property type="project" value="UniProtKB-SubCell"/>
</dbReference>
<dbReference type="Pfam" id="PF00367">
    <property type="entry name" value="PTS_EIIB"/>
    <property type="match status" value="1"/>
</dbReference>
<keyword evidence="2" id="KW-0813">Transport</keyword>
<dbReference type="RefSeq" id="WP_114354303.1">
    <property type="nucleotide sequence ID" value="NZ_QPJJ01000019.1"/>
</dbReference>
<evidence type="ECO:0000256" key="6">
    <source>
        <dbReference type="ARBA" id="ARBA00022683"/>
    </source>
</evidence>
<evidence type="ECO:0000256" key="8">
    <source>
        <dbReference type="ARBA" id="ARBA00022777"/>
    </source>
</evidence>
<feature type="transmembrane region" description="Helical" evidence="12">
    <location>
        <begin position="395"/>
        <end position="419"/>
    </location>
</feature>
<keyword evidence="16" id="KW-1185">Reference proteome</keyword>
<proteinExistence type="predicted"/>
<dbReference type="PANTHER" id="PTHR30175">
    <property type="entry name" value="PHOSPHOTRANSFERASE SYSTEM TRANSPORT PROTEIN"/>
    <property type="match status" value="1"/>
</dbReference>
<dbReference type="OrthoDB" id="2957988at2"/>
<gene>
    <name evidence="15" type="ORF">DFR57_11918</name>
</gene>
<evidence type="ECO:0000313" key="15">
    <source>
        <dbReference type="EMBL" id="RCW63142.1"/>
    </source>
</evidence>
<dbReference type="InterPro" id="IPR018113">
    <property type="entry name" value="PTrfase_EIIB_Cys"/>
</dbReference>
<evidence type="ECO:0000256" key="2">
    <source>
        <dbReference type="ARBA" id="ARBA00022448"/>
    </source>
</evidence>
<feature type="transmembrane region" description="Helical" evidence="12">
    <location>
        <begin position="158"/>
        <end position="179"/>
    </location>
</feature>
<feature type="transmembrane region" description="Helical" evidence="12">
    <location>
        <begin position="113"/>
        <end position="138"/>
    </location>
</feature>
<dbReference type="InterPro" id="IPR001996">
    <property type="entry name" value="PTS_IIB_1"/>
</dbReference>
<dbReference type="GO" id="GO:0009401">
    <property type="term" value="P:phosphoenolpyruvate-dependent sugar phosphotransferase system"/>
    <property type="evidence" value="ECO:0007669"/>
    <property type="project" value="UniProtKB-KW"/>
</dbReference>
<keyword evidence="9 12" id="KW-1133">Transmembrane helix</keyword>
<feature type="transmembrane region" description="Helical" evidence="12">
    <location>
        <begin position="439"/>
        <end position="461"/>
    </location>
</feature>
<feature type="transmembrane region" description="Helical" evidence="12">
    <location>
        <begin position="368"/>
        <end position="388"/>
    </location>
</feature>
<keyword evidence="5" id="KW-0808">Transferase</keyword>
<evidence type="ECO:0000256" key="10">
    <source>
        <dbReference type="ARBA" id="ARBA00023136"/>
    </source>
</evidence>
<keyword evidence="10 12" id="KW-0472">Membrane</keyword>
<dbReference type="GO" id="GO:0008982">
    <property type="term" value="F:protein-N(PI)-phosphohistidine-sugar phosphotransferase activity"/>
    <property type="evidence" value="ECO:0007669"/>
    <property type="project" value="InterPro"/>
</dbReference>
<evidence type="ECO:0000313" key="16">
    <source>
        <dbReference type="Proteomes" id="UP000252585"/>
    </source>
</evidence>
<dbReference type="SUPFAM" id="SSF55604">
    <property type="entry name" value="Glucose permease domain IIB"/>
    <property type="match status" value="1"/>
</dbReference>
<dbReference type="EMBL" id="QPJJ01000019">
    <property type="protein sequence ID" value="RCW63142.1"/>
    <property type="molecule type" value="Genomic_DNA"/>
</dbReference>
<comment type="subcellular location">
    <subcellularLocation>
        <location evidence="1">Cell membrane</location>
        <topology evidence="1">Multi-pass membrane protein</topology>
    </subcellularLocation>
</comment>
<keyword evidence="8" id="KW-0418">Kinase</keyword>
<dbReference type="GO" id="GO:0016301">
    <property type="term" value="F:kinase activity"/>
    <property type="evidence" value="ECO:0007669"/>
    <property type="project" value="UniProtKB-KW"/>
</dbReference>
<feature type="transmembrane region" description="Helical" evidence="12">
    <location>
        <begin position="226"/>
        <end position="244"/>
    </location>
</feature>
<dbReference type="InterPro" id="IPR050558">
    <property type="entry name" value="PTS_Sugar-Specific_Components"/>
</dbReference>
<evidence type="ECO:0000259" key="14">
    <source>
        <dbReference type="PROSITE" id="PS51103"/>
    </source>
</evidence>
<dbReference type="AlphaFoldDB" id="A0A368X550"/>
<dbReference type="InterPro" id="IPR036878">
    <property type="entry name" value="Glu_permease_IIB"/>
</dbReference>
<dbReference type="Gene3D" id="3.30.1360.60">
    <property type="entry name" value="Glucose permease domain IIB"/>
    <property type="match status" value="1"/>
</dbReference>
<comment type="caution">
    <text evidence="15">The sequence shown here is derived from an EMBL/GenBank/DDBJ whole genome shotgun (WGS) entry which is preliminary data.</text>
</comment>
<dbReference type="PROSITE" id="PS51098">
    <property type="entry name" value="PTS_EIIB_TYPE_1"/>
    <property type="match status" value="1"/>
</dbReference>
<evidence type="ECO:0000256" key="1">
    <source>
        <dbReference type="ARBA" id="ARBA00004651"/>
    </source>
</evidence>
<keyword evidence="4" id="KW-0762">Sugar transport</keyword>
<evidence type="ECO:0000256" key="12">
    <source>
        <dbReference type="SAM" id="Phobius"/>
    </source>
</evidence>
<keyword evidence="7 12" id="KW-0812">Transmembrane</keyword>
<evidence type="ECO:0000256" key="7">
    <source>
        <dbReference type="ARBA" id="ARBA00022692"/>
    </source>
</evidence>
<dbReference type="GO" id="GO:0015771">
    <property type="term" value="P:trehalose transport"/>
    <property type="evidence" value="ECO:0007669"/>
    <property type="project" value="TreeGrafter"/>
</dbReference>
<feature type="domain" description="PTS EIIB type-1" evidence="13">
    <location>
        <begin position="9"/>
        <end position="91"/>
    </location>
</feature>
<evidence type="ECO:0000256" key="4">
    <source>
        <dbReference type="ARBA" id="ARBA00022597"/>
    </source>
</evidence>
<evidence type="ECO:0000259" key="13">
    <source>
        <dbReference type="PROSITE" id="PS51098"/>
    </source>
</evidence>
<evidence type="ECO:0000256" key="9">
    <source>
        <dbReference type="ARBA" id="ARBA00022989"/>
    </source>
</evidence>
<dbReference type="Proteomes" id="UP000252585">
    <property type="component" value="Unassembled WGS sequence"/>
</dbReference>
<reference evidence="15 16" key="1">
    <citation type="submission" date="2018-07" db="EMBL/GenBank/DDBJ databases">
        <title>Genomic Encyclopedia of Type Strains, Phase IV (KMG-IV): sequencing the most valuable type-strain genomes for metagenomic binning, comparative biology and taxonomic classification.</title>
        <authorList>
            <person name="Goeker M."/>
        </authorList>
    </citation>
    <scope>NUCLEOTIDE SEQUENCE [LARGE SCALE GENOMIC DNA]</scope>
    <source>
        <strain evidence="15 16">DSM 27696</strain>
    </source>
</reference>
<name>A0A368X550_9BACI</name>
<keyword evidence="6" id="KW-0598">Phosphotransferase system</keyword>
<dbReference type="InterPro" id="IPR013013">
    <property type="entry name" value="PTS_EIIC_1"/>
</dbReference>
<protein>
    <submittedName>
        <fullName evidence="15">PTS system IIB component (Glc family) /PTS system IIC component (Glc family)</fullName>
    </submittedName>
</protein>
<dbReference type="InterPro" id="IPR003352">
    <property type="entry name" value="PTS_EIIC"/>
</dbReference>
<sequence>MVKKNEEYQKIAEDILGAVGGKENVANVTHCMTRLRFNLKDESRALQKEVENISGVIGVTKSGGQFQVIIGQTVDNVYKNLCEIGGFNRDTVVEVDQNQQKKKISLKSIGSSILDGLAGCLTPLIPLLLAAAMFKLFVSVLGPTMLNVINESSDLYTLFTFVGDAGFYFLPVIVGYTAAKKFGVTPVIGMFIGGILLHPTLIGMATEETAFSVYGIPTQAMNYSSTILPAIMSVWVMSYVEAFFKKYLPSTLKTVFAPALTVLVMLPITLSLLGPAGSFLGTYISDLLLSFNGVAGFIGIAIVAALWQFLVISGMHLVMISTMILVFSTNGHEAFIMPAAVAASLAVSGMCLGVVLRLRNKEHRNLSIGFLVAALIGGVTEPGLYGVGMRYKRPFIGMMIGAAAGGLYAGIVGVIAYTMVPVASVLAVLSFAGGPIPNLIHGIISCVIAFLVAAIATYFTGFKKGDPLTKKQA</sequence>
<evidence type="ECO:0000256" key="5">
    <source>
        <dbReference type="ARBA" id="ARBA00022679"/>
    </source>
</evidence>
<dbReference type="PANTHER" id="PTHR30175:SF1">
    <property type="entry name" value="PTS SYSTEM ARBUTIN-, CELLOBIOSE-, AND SALICIN-SPECIFIC EIIBC COMPONENT-RELATED"/>
    <property type="match status" value="1"/>
</dbReference>
<organism evidence="15 16">
    <name type="scientific">Saliterribacillus persicus</name>
    <dbReference type="NCBI Taxonomy" id="930114"/>
    <lineage>
        <taxon>Bacteria</taxon>
        <taxon>Bacillati</taxon>
        <taxon>Bacillota</taxon>
        <taxon>Bacilli</taxon>
        <taxon>Bacillales</taxon>
        <taxon>Bacillaceae</taxon>
        <taxon>Saliterribacillus</taxon>
    </lineage>
</organism>
<dbReference type="FunFam" id="3.30.1360.60:FF:000001">
    <property type="entry name" value="PTS system glucose-specific IIBC component PtsG"/>
    <property type="match status" value="1"/>
</dbReference>
<evidence type="ECO:0000256" key="3">
    <source>
        <dbReference type="ARBA" id="ARBA00022475"/>
    </source>
</evidence>
<feature type="transmembrane region" description="Helical" evidence="12">
    <location>
        <begin position="256"/>
        <end position="274"/>
    </location>
</feature>
<feature type="domain" description="PTS EIIC type-1" evidence="14">
    <location>
        <begin position="115"/>
        <end position="473"/>
    </location>
</feature>
<dbReference type="PROSITE" id="PS51103">
    <property type="entry name" value="PTS_EIIC_TYPE_1"/>
    <property type="match status" value="1"/>
</dbReference>
<dbReference type="Pfam" id="PF02378">
    <property type="entry name" value="PTS_EIIC"/>
    <property type="match status" value="1"/>
</dbReference>
<dbReference type="CDD" id="cd00212">
    <property type="entry name" value="PTS_IIB_glc"/>
    <property type="match status" value="1"/>
</dbReference>
<feature type="transmembrane region" description="Helical" evidence="12">
    <location>
        <begin position="294"/>
        <end position="327"/>
    </location>
</feature>